<dbReference type="InterPro" id="IPR013087">
    <property type="entry name" value="Znf_C2H2_type"/>
</dbReference>
<comment type="subcellular location">
    <subcellularLocation>
        <location evidence="1">Nucleus</location>
    </subcellularLocation>
</comment>
<keyword evidence="3 8" id="KW-0863">Zinc-finger</keyword>
<feature type="domain" description="C2H2-type" evidence="10">
    <location>
        <begin position="321"/>
        <end position="349"/>
    </location>
</feature>
<dbReference type="AlphaFoldDB" id="A0AAJ0G7I2"/>
<dbReference type="InterPro" id="IPR036236">
    <property type="entry name" value="Znf_C2H2_sf"/>
</dbReference>
<feature type="region of interest" description="Disordered" evidence="9">
    <location>
        <begin position="61"/>
        <end position="92"/>
    </location>
</feature>
<feature type="region of interest" description="Disordered" evidence="9">
    <location>
        <begin position="106"/>
        <end position="183"/>
    </location>
</feature>
<feature type="compositionally biased region" description="Polar residues" evidence="9">
    <location>
        <begin position="155"/>
        <end position="167"/>
    </location>
</feature>
<dbReference type="SUPFAM" id="SSF57667">
    <property type="entry name" value="beta-beta-alpha zinc fingers"/>
    <property type="match status" value="1"/>
</dbReference>
<feature type="compositionally biased region" description="Basic and acidic residues" evidence="9">
    <location>
        <begin position="61"/>
        <end position="75"/>
    </location>
</feature>
<dbReference type="SMART" id="SM00355">
    <property type="entry name" value="ZnF_C2H2"/>
    <property type="match status" value="3"/>
</dbReference>
<proteinExistence type="predicted"/>
<comment type="caution">
    <text evidence="11">The sequence shown here is derived from an EMBL/GenBank/DDBJ whole genome shotgun (WGS) entry which is preliminary data.</text>
</comment>
<dbReference type="Gene3D" id="3.30.160.60">
    <property type="entry name" value="Classic Zinc Finger"/>
    <property type="match status" value="1"/>
</dbReference>
<dbReference type="GO" id="GO:0006357">
    <property type="term" value="P:regulation of transcription by RNA polymerase II"/>
    <property type="evidence" value="ECO:0007669"/>
    <property type="project" value="TreeGrafter"/>
</dbReference>
<keyword evidence="5" id="KW-0805">Transcription regulation</keyword>
<feature type="region of interest" description="Disordered" evidence="9">
    <location>
        <begin position="455"/>
        <end position="480"/>
    </location>
</feature>
<accession>A0AAJ0G7I2</accession>
<keyword evidence="4" id="KW-0862">Zinc</keyword>
<gene>
    <name evidence="11" type="ORF">LTR09_007540</name>
</gene>
<dbReference type="GO" id="GO:0005634">
    <property type="term" value="C:nucleus"/>
    <property type="evidence" value="ECO:0007669"/>
    <property type="project" value="UniProtKB-SubCell"/>
</dbReference>
<dbReference type="PANTHER" id="PTHR46179:SF13">
    <property type="entry name" value="C2H2-TYPE DOMAIN-CONTAINING PROTEIN"/>
    <property type="match status" value="1"/>
</dbReference>
<organism evidence="11 12">
    <name type="scientific">Extremus antarcticus</name>
    <dbReference type="NCBI Taxonomy" id="702011"/>
    <lineage>
        <taxon>Eukaryota</taxon>
        <taxon>Fungi</taxon>
        <taxon>Dikarya</taxon>
        <taxon>Ascomycota</taxon>
        <taxon>Pezizomycotina</taxon>
        <taxon>Dothideomycetes</taxon>
        <taxon>Dothideomycetidae</taxon>
        <taxon>Mycosphaerellales</taxon>
        <taxon>Extremaceae</taxon>
        <taxon>Extremus</taxon>
    </lineage>
</organism>
<evidence type="ECO:0000256" key="4">
    <source>
        <dbReference type="ARBA" id="ARBA00022833"/>
    </source>
</evidence>
<evidence type="ECO:0000256" key="5">
    <source>
        <dbReference type="ARBA" id="ARBA00023015"/>
    </source>
</evidence>
<evidence type="ECO:0000256" key="9">
    <source>
        <dbReference type="SAM" id="MobiDB-lite"/>
    </source>
</evidence>
<dbReference type="Proteomes" id="UP001271007">
    <property type="component" value="Unassembled WGS sequence"/>
</dbReference>
<dbReference type="PANTHER" id="PTHR46179">
    <property type="entry name" value="ZINC FINGER PROTEIN"/>
    <property type="match status" value="1"/>
</dbReference>
<evidence type="ECO:0000313" key="11">
    <source>
        <dbReference type="EMBL" id="KAK3051144.1"/>
    </source>
</evidence>
<evidence type="ECO:0000256" key="2">
    <source>
        <dbReference type="ARBA" id="ARBA00022723"/>
    </source>
</evidence>
<evidence type="ECO:0000313" key="12">
    <source>
        <dbReference type="Proteomes" id="UP001271007"/>
    </source>
</evidence>
<evidence type="ECO:0000256" key="6">
    <source>
        <dbReference type="ARBA" id="ARBA00023163"/>
    </source>
</evidence>
<dbReference type="GO" id="GO:0008270">
    <property type="term" value="F:zinc ion binding"/>
    <property type="evidence" value="ECO:0007669"/>
    <property type="project" value="UniProtKB-KW"/>
</dbReference>
<dbReference type="InterPro" id="IPR051061">
    <property type="entry name" value="Zinc_finger_trans_reg"/>
</dbReference>
<feature type="region of interest" description="Disordered" evidence="9">
    <location>
        <begin position="428"/>
        <end position="447"/>
    </location>
</feature>
<protein>
    <recommendedName>
        <fullName evidence="10">C2H2-type domain-containing protein</fullName>
    </recommendedName>
</protein>
<sequence>MHEPTMYQPTYGHDEARYIDPRIAFAGGVFSDPTDDTGAVTSPGSTLDLTLDIEQLSKLPQDPKEEHELTSDHHSSGQRSYPSPAGSVLNPKAVEFRPGRPFLAVNTTFGHGQTSRRKSSAAVRTPRIKLSPAIGPSEEIACGRGGRADRGRQRSTASRRSSPNGRSVSPIRKGGQPRVLSPNNCMLLTDLNLPVETSPRSPADWVTGNAYNVGDHLAQIHNPEQLQPSIPPADYPAAHSASVPTAPSTSSVNSASGYRCKFEGCSQAHRTWDTGADLRHHEQKHYRHLWRYSCPECNEPFRWPKDLRRHIESHNRGEKNHNCTLCSKGYARADGLKKHMLKIHGQLPPTSTPLSSFMTSPSPTVASPSPSVTSAMGRLDVDTVPSTPMSVGQGYDAYPLMPFPIEHIQSTSAKDHIATQCRDIDTTSNPWMPTARPPDVYASSSSVSNERRFYLPATAPRPAPPWPSSTAMAKSNSSFT</sequence>
<dbReference type="PROSITE" id="PS00028">
    <property type="entry name" value="ZINC_FINGER_C2H2_1"/>
    <property type="match status" value="2"/>
</dbReference>
<keyword evidence="6" id="KW-0804">Transcription</keyword>
<keyword evidence="7" id="KW-0539">Nucleus</keyword>
<name>A0AAJ0G7I2_9PEZI</name>
<reference evidence="11" key="1">
    <citation type="submission" date="2023-04" db="EMBL/GenBank/DDBJ databases">
        <title>Black Yeasts Isolated from many extreme environments.</title>
        <authorList>
            <person name="Coleine C."/>
            <person name="Stajich J.E."/>
            <person name="Selbmann L."/>
        </authorList>
    </citation>
    <scope>NUCLEOTIDE SEQUENCE</scope>
    <source>
        <strain evidence="11">CCFEE 5312</strain>
    </source>
</reference>
<dbReference type="PROSITE" id="PS50157">
    <property type="entry name" value="ZINC_FINGER_C2H2_2"/>
    <property type="match status" value="2"/>
</dbReference>
<evidence type="ECO:0000256" key="8">
    <source>
        <dbReference type="PROSITE-ProRule" id="PRU00042"/>
    </source>
</evidence>
<feature type="region of interest" description="Disordered" evidence="9">
    <location>
        <begin position="352"/>
        <end position="374"/>
    </location>
</feature>
<keyword evidence="2" id="KW-0479">Metal-binding</keyword>
<evidence type="ECO:0000259" key="10">
    <source>
        <dbReference type="PROSITE" id="PS50157"/>
    </source>
</evidence>
<evidence type="ECO:0000256" key="7">
    <source>
        <dbReference type="ARBA" id="ARBA00023242"/>
    </source>
</evidence>
<feature type="compositionally biased region" description="Low complexity" evidence="9">
    <location>
        <begin position="359"/>
        <end position="374"/>
    </location>
</feature>
<evidence type="ECO:0000256" key="1">
    <source>
        <dbReference type="ARBA" id="ARBA00004123"/>
    </source>
</evidence>
<keyword evidence="12" id="KW-1185">Reference proteome</keyword>
<dbReference type="Pfam" id="PF00096">
    <property type="entry name" value="zf-C2H2"/>
    <property type="match status" value="2"/>
</dbReference>
<dbReference type="EMBL" id="JAWDJX010000027">
    <property type="protein sequence ID" value="KAK3051144.1"/>
    <property type="molecule type" value="Genomic_DNA"/>
</dbReference>
<feature type="domain" description="C2H2-type" evidence="10">
    <location>
        <begin position="292"/>
        <end position="319"/>
    </location>
</feature>
<evidence type="ECO:0000256" key="3">
    <source>
        <dbReference type="ARBA" id="ARBA00022771"/>
    </source>
</evidence>